<protein>
    <recommendedName>
        <fullName evidence="2">HTH luxR-type domain-containing protein</fullName>
    </recommendedName>
</protein>
<dbReference type="InterPro" id="IPR038116">
    <property type="entry name" value="TrpR-like_sf"/>
</dbReference>
<dbReference type="EMBL" id="PCRZ01000009">
    <property type="protein sequence ID" value="PIP30114.1"/>
    <property type="molecule type" value="Genomic_DNA"/>
</dbReference>
<dbReference type="GO" id="GO:0003700">
    <property type="term" value="F:DNA-binding transcription factor activity"/>
    <property type="evidence" value="ECO:0007669"/>
    <property type="project" value="InterPro"/>
</dbReference>
<dbReference type="SMART" id="SM00421">
    <property type="entry name" value="HTH_LUXR"/>
    <property type="match status" value="1"/>
</dbReference>
<organism evidence="3 4">
    <name type="scientific">Candidatus Jorgensenbacteria bacterium CG23_combo_of_CG06-09_8_20_14_all_54_14</name>
    <dbReference type="NCBI Taxonomy" id="1974595"/>
    <lineage>
        <taxon>Bacteria</taxon>
        <taxon>Candidatus Joergenseniibacteriota</taxon>
    </lineage>
</organism>
<dbReference type="SUPFAM" id="SSF48295">
    <property type="entry name" value="TrpR-like"/>
    <property type="match status" value="1"/>
</dbReference>
<feature type="region of interest" description="Disordered" evidence="1">
    <location>
        <begin position="85"/>
        <end position="114"/>
    </location>
</feature>
<feature type="domain" description="HTH luxR-type" evidence="2">
    <location>
        <begin position="46"/>
        <end position="103"/>
    </location>
</feature>
<dbReference type="Proteomes" id="UP000228812">
    <property type="component" value="Unassembled WGS sequence"/>
</dbReference>
<name>A0A2G9ZAF7_9BACT</name>
<feature type="compositionally biased region" description="Basic residues" evidence="1">
    <location>
        <begin position="85"/>
        <end position="94"/>
    </location>
</feature>
<gene>
    <name evidence="3" type="ORF">COX26_00375</name>
</gene>
<accession>A0A2G9ZAF7</accession>
<dbReference type="GO" id="GO:0043565">
    <property type="term" value="F:sequence-specific DNA binding"/>
    <property type="evidence" value="ECO:0007669"/>
    <property type="project" value="InterPro"/>
</dbReference>
<proteinExistence type="predicted"/>
<dbReference type="InterPro" id="IPR010921">
    <property type="entry name" value="Trp_repressor/repl_initiator"/>
</dbReference>
<dbReference type="Pfam" id="PF01371">
    <property type="entry name" value="Trp_repressor"/>
    <property type="match status" value="1"/>
</dbReference>
<comment type="caution">
    <text evidence="3">The sequence shown here is derived from an EMBL/GenBank/DDBJ whole genome shotgun (WGS) entry which is preliminary data.</text>
</comment>
<dbReference type="Gene3D" id="1.10.1270.10">
    <property type="entry name" value="TrpR-like"/>
    <property type="match status" value="1"/>
</dbReference>
<evidence type="ECO:0000259" key="2">
    <source>
        <dbReference type="SMART" id="SM00421"/>
    </source>
</evidence>
<dbReference type="InterPro" id="IPR000792">
    <property type="entry name" value="Tscrpt_reg_LuxR_C"/>
</dbReference>
<dbReference type="AlphaFoldDB" id="A0A2G9ZAF7"/>
<dbReference type="InterPro" id="IPR000831">
    <property type="entry name" value="Trp_repress"/>
</dbReference>
<evidence type="ECO:0000313" key="3">
    <source>
        <dbReference type="EMBL" id="PIP30114.1"/>
    </source>
</evidence>
<sequence>MSVTVKLNPRKKWEGLAWQRFLETAEKAGSERKLNLLLDSVLSASEKRLIVRRLAVMALIGQGRTYREIGRRLWLSPSTVSAIKRGMRGRSPYRSRRESDREARKKKRGAEGKPVSAHPMIEYWLNMPTISGKGRWKFLDHLR</sequence>
<reference evidence="3 4" key="1">
    <citation type="submission" date="2017-09" db="EMBL/GenBank/DDBJ databases">
        <title>Depth-based differentiation of microbial function through sediment-hosted aquifers and enrichment of novel symbionts in the deep terrestrial subsurface.</title>
        <authorList>
            <person name="Probst A.J."/>
            <person name="Ladd B."/>
            <person name="Jarett J.K."/>
            <person name="Geller-Mcgrath D.E."/>
            <person name="Sieber C.M."/>
            <person name="Emerson J.B."/>
            <person name="Anantharaman K."/>
            <person name="Thomas B.C."/>
            <person name="Malmstrom R."/>
            <person name="Stieglmeier M."/>
            <person name="Klingl A."/>
            <person name="Woyke T."/>
            <person name="Ryan C.M."/>
            <person name="Banfield J.F."/>
        </authorList>
    </citation>
    <scope>NUCLEOTIDE SEQUENCE [LARGE SCALE GENOMIC DNA]</scope>
    <source>
        <strain evidence="3">CG23_combo_of_CG06-09_8_20_14_all_54_14</strain>
    </source>
</reference>
<evidence type="ECO:0000313" key="4">
    <source>
        <dbReference type="Proteomes" id="UP000228812"/>
    </source>
</evidence>
<evidence type="ECO:0000256" key="1">
    <source>
        <dbReference type="SAM" id="MobiDB-lite"/>
    </source>
</evidence>